<gene>
    <name evidence="4" type="ORF">ACFQMJ_12455</name>
</gene>
<evidence type="ECO:0000313" key="5">
    <source>
        <dbReference type="Proteomes" id="UP001596378"/>
    </source>
</evidence>
<organism evidence="4 5">
    <name type="scientific">Cohnella cellulosilytica</name>
    <dbReference type="NCBI Taxonomy" id="986710"/>
    <lineage>
        <taxon>Bacteria</taxon>
        <taxon>Bacillati</taxon>
        <taxon>Bacillota</taxon>
        <taxon>Bacilli</taxon>
        <taxon>Bacillales</taxon>
        <taxon>Paenibacillaceae</taxon>
        <taxon>Cohnella</taxon>
    </lineage>
</organism>
<dbReference type="InterPro" id="IPR036663">
    <property type="entry name" value="Fumarylacetoacetase_C_sf"/>
</dbReference>
<feature type="domain" description="Fumarylacetoacetase-like C-terminal" evidence="3">
    <location>
        <begin position="19"/>
        <end position="218"/>
    </location>
</feature>
<protein>
    <submittedName>
        <fullName evidence="4">Fumarylacetoacetate hydrolase family protein</fullName>
    </submittedName>
</protein>
<dbReference type="Pfam" id="PF01557">
    <property type="entry name" value="FAA_hydrolase"/>
    <property type="match status" value="1"/>
</dbReference>
<comment type="caution">
    <text evidence="4">The sequence shown here is derived from an EMBL/GenBank/DDBJ whole genome shotgun (WGS) entry which is preliminary data.</text>
</comment>
<dbReference type="RefSeq" id="WP_378054444.1">
    <property type="nucleotide sequence ID" value="NZ_JBHMDN010000079.1"/>
</dbReference>
<dbReference type="PANTHER" id="PTHR11820:SF7">
    <property type="entry name" value="ACYLPYRUVASE FAHD1, MITOCHONDRIAL"/>
    <property type="match status" value="1"/>
</dbReference>
<dbReference type="Proteomes" id="UP001596378">
    <property type="component" value="Unassembled WGS sequence"/>
</dbReference>
<dbReference type="EMBL" id="JBHTAI010000006">
    <property type="protein sequence ID" value="MFC7149340.1"/>
    <property type="molecule type" value="Genomic_DNA"/>
</dbReference>
<evidence type="ECO:0000256" key="1">
    <source>
        <dbReference type="ARBA" id="ARBA00010211"/>
    </source>
</evidence>
<accession>A0ABW2FBN6</accession>
<evidence type="ECO:0000256" key="2">
    <source>
        <dbReference type="ARBA" id="ARBA00022723"/>
    </source>
</evidence>
<keyword evidence="4" id="KW-0378">Hydrolase</keyword>
<sequence length="221" mass="24093">MSDLDDFKTTLDRTSLRNIYCVGRNYRLHAAELGNEVPTSPMLFTKPTHAAAEMTGGELRFPGTQGSLHYEAELVFAIGRPYEAGIRFDDLASAFTVGLDLTLREVQDKLKAKGHPWLAAKGFRNSAVLGRWLAYPGEEALKSGDFGLRINDQEVQRGSVRDMVFDLQTLADFVALHYGLGPGDLLFTGTPAGVGALSDGDLLDARWNGESVGSFVARIAR</sequence>
<dbReference type="SUPFAM" id="SSF56529">
    <property type="entry name" value="FAH"/>
    <property type="match status" value="1"/>
</dbReference>
<evidence type="ECO:0000259" key="3">
    <source>
        <dbReference type="Pfam" id="PF01557"/>
    </source>
</evidence>
<proteinExistence type="inferred from homology"/>
<keyword evidence="5" id="KW-1185">Reference proteome</keyword>
<comment type="similarity">
    <text evidence="1">Belongs to the FAH family.</text>
</comment>
<evidence type="ECO:0000313" key="4">
    <source>
        <dbReference type="EMBL" id="MFC7149340.1"/>
    </source>
</evidence>
<dbReference type="InterPro" id="IPR011234">
    <property type="entry name" value="Fumarylacetoacetase-like_C"/>
</dbReference>
<keyword evidence="2" id="KW-0479">Metal-binding</keyword>
<dbReference type="GO" id="GO:0016787">
    <property type="term" value="F:hydrolase activity"/>
    <property type="evidence" value="ECO:0007669"/>
    <property type="project" value="UniProtKB-KW"/>
</dbReference>
<name>A0ABW2FBN6_9BACL</name>
<dbReference type="PANTHER" id="PTHR11820">
    <property type="entry name" value="ACYLPYRUVASE"/>
    <property type="match status" value="1"/>
</dbReference>
<reference evidence="5" key="1">
    <citation type="journal article" date="2019" name="Int. J. Syst. Evol. Microbiol.">
        <title>The Global Catalogue of Microorganisms (GCM) 10K type strain sequencing project: providing services to taxonomists for standard genome sequencing and annotation.</title>
        <authorList>
            <consortium name="The Broad Institute Genomics Platform"/>
            <consortium name="The Broad Institute Genome Sequencing Center for Infectious Disease"/>
            <person name="Wu L."/>
            <person name="Ma J."/>
        </authorList>
    </citation>
    <scope>NUCLEOTIDE SEQUENCE [LARGE SCALE GENOMIC DNA]</scope>
    <source>
        <strain evidence="5">KCTC 12907</strain>
    </source>
</reference>
<dbReference type="Gene3D" id="3.90.850.10">
    <property type="entry name" value="Fumarylacetoacetase-like, C-terminal domain"/>
    <property type="match status" value="1"/>
</dbReference>